<dbReference type="EMBL" id="KQ474078">
    <property type="protein sequence ID" value="KPV75311.1"/>
    <property type="molecule type" value="Genomic_DNA"/>
</dbReference>
<dbReference type="OrthoDB" id="18959at2759"/>
<feature type="domain" description="Kinetochore protein Sos7 coiled-coil" evidence="3">
    <location>
        <begin position="101"/>
        <end position="172"/>
    </location>
</feature>
<dbReference type="RefSeq" id="XP_018271360.1">
    <property type="nucleotide sequence ID" value="XM_018416769.1"/>
</dbReference>
<evidence type="ECO:0000256" key="2">
    <source>
        <dbReference type="SAM" id="MobiDB-lite"/>
    </source>
</evidence>
<feature type="compositionally biased region" description="Low complexity" evidence="2">
    <location>
        <begin position="37"/>
        <end position="57"/>
    </location>
</feature>
<evidence type="ECO:0000256" key="1">
    <source>
        <dbReference type="SAM" id="Coils"/>
    </source>
</evidence>
<dbReference type="GO" id="GO:0051315">
    <property type="term" value="P:attachment of mitotic spindle microtubules to kinetochore"/>
    <property type="evidence" value="ECO:0007669"/>
    <property type="project" value="TreeGrafter"/>
</dbReference>
<keyword evidence="5" id="KW-1185">Reference proteome</keyword>
<accession>A0A194S7B9</accession>
<dbReference type="STRING" id="578459.A0A194S7B9"/>
<reference evidence="4 5" key="1">
    <citation type="journal article" date="2015" name="Front. Microbiol.">
        <title>Genome sequence of the plant growth promoting endophytic yeast Rhodotorula graminis WP1.</title>
        <authorList>
            <person name="Firrincieli A."/>
            <person name="Otillar R."/>
            <person name="Salamov A."/>
            <person name="Schmutz J."/>
            <person name="Khan Z."/>
            <person name="Redman R.S."/>
            <person name="Fleck N.D."/>
            <person name="Lindquist E."/>
            <person name="Grigoriev I.V."/>
            <person name="Doty S.L."/>
        </authorList>
    </citation>
    <scope>NUCLEOTIDE SEQUENCE [LARGE SCALE GENOMIC DNA]</scope>
    <source>
        <strain evidence="4 5">WP1</strain>
    </source>
</reference>
<dbReference type="GO" id="GO:0034501">
    <property type="term" value="P:protein localization to kinetochore"/>
    <property type="evidence" value="ECO:0007669"/>
    <property type="project" value="InterPro"/>
</dbReference>
<evidence type="ECO:0000259" key="3">
    <source>
        <dbReference type="Pfam" id="PF20882"/>
    </source>
</evidence>
<evidence type="ECO:0000313" key="4">
    <source>
        <dbReference type="EMBL" id="KPV75311.1"/>
    </source>
</evidence>
<feature type="coiled-coil region" evidence="1">
    <location>
        <begin position="130"/>
        <end position="210"/>
    </location>
</feature>
<dbReference type="InterPro" id="IPR037475">
    <property type="entry name" value="Sos7"/>
</dbReference>
<dbReference type="Proteomes" id="UP000053890">
    <property type="component" value="Unassembled WGS sequence"/>
</dbReference>
<gene>
    <name evidence="4" type="ORF">RHOBADRAFT_53303</name>
</gene>
<feature type="region of interest" description="Disordered" evidence="2">
    <location>
        <begin position="37"/>
        <end position="59"/>
    </location>
</feature>
<proteinExistence type="predicted"/>
<dbReference type="Pfam" id="PF20882">
    <property type="entry name" value="Sos7"/>
    <property type="match status" value="1"/>
</dbReference>
<dbReference type="PANTHER" id="PTHR37329">
    <property type="entry name" value="KINETOCHORE PROTEIN SOS7"/>
    <property type="match status" value="1"/>
</dbReference>
<organism evidence="4 5">
    <name type="scientific">Rhodotorula graminis (strain WP1)</name>
    <dbReference type="NCBI Taxonomy" id="578459"/>
    <lineage>
        <taxon>Eukaryota</taxon>
        <taxon>Fungi</taxon>
        <taxon>Dikarya</taxon>
        <taxon>Basidiomycota</taxon>
        <taxon>Pucciniomycotina</taxon>
        <taxon>Microbotryomycetes</taxon>
        <taxon>Sporidiobolales</taxon>
        <taxon>Sporidiobolaceae</taxon>
        <taxon>Rhodotorula</taxon>
    </lineage>
</organism>
<evidence type="ECO:0000313" key="5">
    <source>
        <dbReference type="Proteomes" id="UP000053890"/>
    </source>
</evidence>
<dbReference type="GO" id="GO:0000776">
    <property type="term" value="C:kinetochore"/>
    <property type="evidence" value="ECO:0007669"/>
    <property type="project" value="InterPro"/>
</dbReference>
<dbReference type="GeneID" id="28977217"/>
<keyword evidence="1" id="KW-0175">Coiled coil</keyword>
<dbReference type="OMA" id="RIMIEEM"/>
<name>A0A194S7B9_RHOGW</name>
<dbReference type="AlphaFoldDB" id="A0A194S7B9"/>
<dbReference type="InterPro" id="IPR048781">
    <property type="entry name" value="Sos7_CC"/>
</dbReference>
<sequence>MAATDSSAALFDRTNALLSTYHQQTLASTKLVEGVQVRGRAQQGQQQGQHGQQGQAHTDNVTRWTQRGDATGQINEAGLVVDAMDQQRIDEDLKVFKDHVSMLKFAYLESNAKLEFINHILAPDGHKPISKEANDEVAKKRTEAKAALKQHKERAAELEVLIRAEAEQVEQEANRRNAEAEHAARLLRECEAMETEIAMLKNKRTATERLTVDEAAAICDRQELELVEIGQQTKQCEDAMRALKPRIKASKINIERYAQTAKQLRREQDERDAKGVQDVRAEEGCEWLDTTAALYKSLLGIHNAYAVGSPASELVFEYGAPDAEPSEVRRMSVQLDAKTGRMTGAKLLDSSEDIGDIVDAYLASQDIRALVQEIRTRFGW</sequence>
<dbReference type="PANTHER" id="PTHR37329:SF1">
    <property type="entry name" value="KINETOCHORE PROTEIN SOS7"/>
    <property type="match status" value="1"/>
</dbReference>
<protein>
    <recommendedName>
        <fullName evidence="3">Kinetochore protein Sos7 coiled-coil domain-containing protein</fullName>
    </recommendedName>
</protein>